<name>A0A183D334_9BILA</name>
<evidence type="ECO:0000313" key="3">
    <source>
        <dbReference type="WBParaSite" id="GPUH_0000313001-mRNA-1"/>
    </source>
</evidence>
<protein>
    <submittedName>
        <fullName evidence="3">FAT domain-containing protein</fullName>
    </submittedName>
</protein>
<sequence>MAYVHLQYDAPRSSVGAVDETHAHGHPAPPERFSMNWKCHMVMRHQEFSLDDCLLSLGSQNLFIFLFAQAIDKQHDGNVQALALRVLLQFLGRITPSMWVDSLTNIYRCIARCLSSPLAQLDDRMLQVCPLTFQADFFV</sequence>
<dbReference type="WBParaSite" id="GPUH_0000313001-mRNA-1">
    <property type="protein sequence ID" value="GPUH_0000313001-mRNA-1"/>
    <property type="gene ID" value="GPUH_0000313001"/>
</dbReference>
<proteinExistence type="predicted"/>
<keyword evidence="2" id="KW-1185">Reference proteome</keyword>
<reference evidence="1 2" key="2">
    <citation type="submission" date="2018-11" db="EMBL/GenBank/DDBJ databases">
        <authorList>
            <consortium name="Pathogen Informatics"/>
        </authorList>
    </citation>
    <scope>NUCLEOTIDE SEQUENCE [LARGE SCALE GENOMIC DNA]</scope>
</reference>
<gene>
    <name evidence="1" type="ORF">GPUH_LOCUS3125</name>
</gene>
<reference evidence="3" key="1">
    <citation type="submission" date="2016-06" db="UniProtKB">
        <authorList>
            <consortium name="WormBaseParasite"/>
        </authorList>
    </citation>
    <scope>IDENTIFICATION</scope>
</reference>
<evidence type="ECO:0000313" key="2">
    <source>
        <dbReference type="Proteomes" id="UP000271098"/>
    </source>
</evidence>
<accession>A0A183D334</accession>
<organism evidence="3">
    <name type="scientific">Gongylonema pulchrum</name>
    <dbReference type="NCBI Taxonomy" id="637853"/>
    <lineage>
        <taxon>Eukaryota</taxon>
        <taxon>Metazoa</taxon>
        <taxon>Ecdysozoa</taxon>
        <taxon>Nematoda</taxon>
        <taxon>Chromadorea</taxon>
        <taxon>Rhabditida</taxon>
        <taxon>Spirurina</taxon>
        <taxon>Spiruromorpha</taxon>
        <taxon>Spiruroidea</taxon>
        <taxon>Gongylonematidae</taxon>
        <taxon>Gongylonema</taxon>
    </lineage>
</organism>
<evidence type="ECO:0000313" key="1">
    <source>
        <dbReference type="EMBL" id="VDK38028.1"/>
    </source>
</evidence>
<dbReference type="Proteomes" id="UP000271098">
    <property type="component" value="Unassembled WGS sequence"/>
</dbReference>
<dbReference type="AlphaFoldDB" id="A0A183D334"/>
<dbReference type="EMBL" id="UYRT01005134">
    <property type="protein sequence ID" value="VDK38028.1"/>
    <property type="molecule type" value="Genomic_DNA"/>
</dbReference>